<evidence type="ECO:0000313" key="4">
    <source>
        <dbReference type="Proteomes" id="UP000642920"/>
    </source>
</evidence>
<gene>
    <name evidence="3" type="ORF">JKP34_06260</name>
</gene>
<reference evidence="3" key="1">
    <citation type="submission" date="2021-01" db="EMBL/GenBank/DDBJ databases">
        <title>Marivirga sp. nov., isolated from intertidal surface sediments.</title>
        <authorList>
            <person name="Zhang M."/>
        </authorList>
    </citation>
    <scope>NUCLEOTIDE SEQUENCE</scope>
    <source>
        <strain evidence="3">SM1354</strain>
    </source>
</reference>
<dbReference type="AlphaFoldDB" id="A0A937ALE7"/>
<dbReference type="EMBL" id="JAERQG010000001">
    <property type="protein sequence ID" value="MBL0764847.1"/>
    <property type="molecule type" value="Genomic_DNA"/>
</dbReference>
<protein>
    <submittedName>
        <fullName evidence="3">2TM domain-containing protein</fullName>
    </submittedName>
</protein>
<accession>A0A937ALE7</accession>
<evidence type="ECO:0000313" key="3">
    <source>
        <dbReference type="EMBL" id="MBL0764847.1"/>
    </source>
</evidence>
<keyword evidence="4" id="KW-1185">Reference proteome</keyword>
<feature type="transmembrane region" description="Helical" evidence="1">
    <location>
        <begin position="21"/>
        <end position="39"/>
    </location>
</feature>
<evidence type="ECO:0000256" key="1">
    <source>
        <dbReference type="SAM" id="Phobius"/>
    </source>
</evidence>
<dbReference type="Pfam" id="PF13239">
    <property type="entry name" value="2TM"/>
    <property type="match status" value="1"/>
</dbReference>
<keyword evidence="1" id="KW-1133">Transmembrane helix</keyword>
<feature type="domain" description="2TM" evidence="2">
    <location>
        <begin position="11"/>
        <end position="73"/>
    </location>
</feature>
<keyword evidence="1" id="KW-0472">Membrane</keyword>
<evidence type="ECO:0000259" key="2">
    <source>
        <dbReference type="Pfam" id="PF13239"/>
    </source>
</evidence>
<dbReference type="InterPro" id="IPR025698">
    <property type="entry name" value="2TM_dom"/>
</dbReference>
<proteinExistence type="predicted"/>
<dbReference type="RefSeq" id="WP_201918806.1">
    <property type="nucleotide sequence ID" value="NZ_JAERQG010000001.1"/>
</dbReference>
<comment type="caution">
    <text evidence="3">The sequence shown here is derived from an EMBL/GenBank/DDBJ whole genome shotgun (WGS) entry which is preliminary data.</text>
</comment>
<organism evidence="3 4">
    <name type="scientific">Marivirga atlantica</name>
    <dbReference type="NCBI Taxonomy" id="1548457"/>
    <lineage>
        <taxon>Bacteria</taxon>
        <taxon>Pseudomonadati</taxon>
        <taxon>Bacteroidota</taxon>
        <taxon>Cytophagia</taxon>
        <taxon>Cytophagales</taxon>
        <taxon>Marivirgaceae</taxon>
        <taxon>Marivirga</taxon>
    </lineage>
</organism>
<sequence length="91" mass="10902">MENEKDDKLWKKAEARVGFKKHLTTYILVNIFIWLVWYFTTAPYYDGFPWAAFVTLGWGIGIVTNYIQVYVNDGVDVTEKEYEKLKNRERR</sequence>
<feature type="transmembrane region" description="Helical" evidence="1">
    <location>
        <begin position="51"/>
        <end position="71"/>
    </location>
</feature>
<dbReference type="Proteomes" id="UP000642920">
    <property type="component" value="Unassembled WGS sequence"/>
</dbReference>
<name>A0A937ALE7_9BACT</name>
<keyword evidence="1" id="KW-0812">Transmembrane</keyword>